<dbReference type="Proteomes" id="UP000054359">
    <property type="component" value="Unassembled WGS sequence"/>
</dbReference>
<name>A0A087T9J4_STEMI</name>
<evidence type="ECO:0000313" key="1">
    <source>
        <dbReference type="EMBL" id="KFM61783.1"/>
    </source>
</evidence>
<gene>
    <name evidence="1" type="ORF">X975_01898</name>
</gene>
<accession>A0A087T9J4</accession>
<reference evidence="1 2" key="1">
    <citation type="submission" date="2013-11" db="EMBL/GenBank/DDBJ databases">
        <title>Genome sequencing of Stegodyphus mimosarum.</title>
        <authorList>
            <person name="Bechsgaard J."/>
        </authorList>
    </citation>
    <scope>NUCLEOTIDE SEQUENCE [LARGE SCALE GENOMIC DNA]</scope>
</reference>
<dbReference type="AlphaFoldDB" id="A0A087T9J4"/>
<feature type="non-terminal residue" evidence="1">
    <location>
        <position position="79"/>
    </location>
</feature>
<sequence length="79" mass="8855">MFEVTITFNCPLSRNVHSIGEKTISVLTIRYEKTSFTCILGCATNGTRLTTLIIFKRKTVLKETSLKVAPTKKDGCEKK</sequence>
<keyword evidence="2" id="KW-1185">Reference proteome</keyword>
<evidence type="ECO:0000313" key="2">
    <source>
        <dbReference type="Proteomes" id="UP000054359"/>
    </source>
</evidence>
<dbReference type="EMBL" id="KK114153">
    <property type="protein sequence ID" value="KFM61783.1"/>
    <property type="molecule type" value="Genomic_DNA"/>
</dbReference>
<protein>
    <submittedName>
        <fullName evidence="1">Uncharacterized protein</fullName>
    </submittedName>
</protein>
<organism evidence="1 2">
    <name type="scientific">Stegodyphus mimosarum</name>
    <name type="common">African social velvet spider</name>
    <dbReference type="NCBI Taxonomy" id="407821"/>
    <lineage>
        <taxon>Eukaryota</taxon>
        <taxon>Metazoa</taxon>
        <taxon>Ecdysozoa</taxon>
        <taxon>Arthropoda</taxon>
        <taxon>Chelicerata</taxon>
        <taxon>Arachnida</taxon>
        <taxon>Araneae</taxon>
        <taxon>Araneomorphae</taxon>
        <taxon>Entelegynae</taxon>
        <taxon>Eresoidea</taxon>
        <taxon>Eresidae</taxon>
        <taxon>Stegodyphus</taxon>
    </lineage>
</organism>
<proteinExistence type="predicted"/>